<reference evidence="2 3" key="1">
    <citation type="journal article" date="2023" name="Commun. Biol.">
        <title>Genome analysis of Parmales, the sister group of diatoms, reveals the evolutionary specialization of diatoms from phago-mixotrophs to photoautotrophs.</title>
        <authorList>
            <person name="Ban H."/>
            <person name="Sato S."/>
            <person name="Yoshikawa S."/>
            <person name="Yamada K."/>
            <person name="Nakamura Y."/>
            <person name="Ichinomiya M."/>
            <person name="Sato N."/>
            <person name="Blanc-Mathieu R."/>
            <person name="Endo H."/>
            <person name="Kuwata A."/>
            <person name="Ogata H."/>
        </authorList>
    </citation>
    <scope>NUCLEOTIDE SEQUENCE [LARGE SCALE GENOMIC DNA]</scope>
</reference>
<feature type="domain" description="Complex 1 LYR protein" evidence="1">
    <location>
        <begin position="5"/>
        <end position="56"/>
    </location>
</feature>
<dbReference type="EMBL" id="BRYB01001906">
    <property type="protein sequence ID" value="GMI36100.1"/>
    <property type="molecule type" value="Genomic_DNA"/>
</dbReference>
<dbReference type="Pfam" id="PF05347">
    <property type="entry name" value="Complex1_LYR"/>
    <property type="match status" value="1"/>
</dbReference>
<evidence type="ECO:0000259" key="1">
    <source>
        <dbReference type="Pfam" id="PF05347"/>
    </source>
</evidence>
<dbReference type="CDD" id="cd20251">
    <property type="entry name" value="Complex1_LYR_SF"/>
    <property type="match status" value="1"/>
</dbReference>
<accession>A0ABQ6MY83</accession>
<comment type="caution">
    <text evidence="2">The sequence shown here is derived from an EMBL/GenBank/DDBJ whole genome shotgun (WGS) entry which is preliminary data.</text>
</comment>
<protein>
    <recommendedName>
        <fullName evidence="1">Complex 1 LYR protein domain-containing protein</fullName>
    </recommendedName>
</protein>
<organism evidence="2 3">
    <name type="scientific">Tetraparma gracilis</name>
    <dbReference type="NCBI Taxonomy" id="2962635"/>
    <lineage>
        <taxon>Eukaryota</taxon>
        <taxon>Sar</taxon>
        <taxon>Stramenopiles</taxon>
        <taxon>Ochrophyta</taxon>
        <taxon>Bolidophyceae</taxon>
        <taxon>Parmales</taxon>
        <taxon>Triparmaceae</taxon>
        <taxon>Tetraparma</taxon>
    </lineage>
</organism>
<dbReference type="InterPro" id="IPR008011">
    <property type="entry name" value="Complex1_LYR_dom"/>
</dbReference>
<evidence type="ECO:0000313" key="2">
    <source>
        <dbReference type="EMBL" id="GMI36100.1"/>
    </source>
</evidence>
<dbReference type="Proteomes" id="UP001165060">
    <property type="component" value="Unassembled WGS sequence"/>
</dbReference>
<proteinExistence type="predicted"/>
<name>A0ABQ6MY83_9STRA</name>
<evidence type="ECO:0000313" key="3">
    <source>
        <dbReference type="Proteomes" id="UP001165060"/>
    </source>
</evidence>
<keyword evidence="3" id="KW-1185">Reference proteome</keyword>
<sequence length="87" mass="10015">MSQLSVLHTYRHLLRGLPKFPSKNRAKLLLEVKSEFRLNKSLATEPALSNRIAEARGGVDQLKQYQFEGVNWEIRTTQNPLPDNRAQ</sequence>
<gene>
    <name evidence="2" type="ORF">TeGR_g11066</name>
</gene>